<gene>
    <name evidence="3" type="ORF">AVDCRST_MAG61-410</name>
</gene>
<dbReference type="AlphaFoldDB" id="A0A6J4K1S8"/>
<organism evidence="3">
    <name type="scientific">uncultured Friedmanniella sp</name>
    <dbReference type="NCBI Taxonomy" id="335381"/>
    <lineage>
        <taxon>Bacteria</taxon>
        <taxon>Bacillati</taxon>
        <taxon>Actinomycetota</taxon>
        <taxon>Actinomycetes</taxon>
        <taxon>Propionibacteriales</taxon>
        <taxon>Nocardioidaceae</taxon>
        <taxon>Friedmanniella</taxon>
        <taxon>environmental samples</taxon>
    </lineage>
</organism>
<sequence>MRRRYRGLRLLAIVSFLFLLLGCGVSSQSQPVPLPTQPTPVVASAPVGRNGYTVTVYFVQFGRLAPVARSAPDTFPQTALRLLVDGPDTTEAAMGLETALVPQELGTVTGDRGPMTVEAGPEFTSIAGDNQLLAVAQLVWTATVSSPNSLVRIQVGGKPIEVPTDNGLSRLPVGRDDYMTVAPVEGPRAPATDSPAPTATPS</sequence>
<protein>
    <submittedName>
        <fullName evidence="3">Sporulation and spore germination</fullName>
    </submittedName>
</protein>
<evidence type="ECO:0000313" key="3">
    <source>
        <dbReference type="EMBL" id="CAA9293655.1"/>
    </source>
</evidence>
<accession>A0A6J4K1S8</accession>
<dbReference type="InterPro" id="IPR019606">
    <property type="entry name" value="GerMN"/>
</dbReference>
<proteinExistence type="predicted"/>
<feature type="region of interest" description="Disordered" evidence="1">
    <location>
        <begin position="183"/>
        <end position="202"/>
    </location>
</feature>
<dbReference type="SMART" id="SM00909">
    <property type="entry name" value="Germane"/>
    <property type="match status" value="1"/>
</dbReference>
<dbReference type="Pfam" id="PF10646">
    <property type="entry name" value="Germane"/>
    <property type="match status" value="1"/>
</dbReference>
<dbReference type="EMBL" id="CADCTT010000057">
    <property type="protein sequence ID" value="CAA9293655.1"/>
    <property type="molecule type" value="Genomic_DNA"/>
</dbReference>
<evidence type="ECO:0000259" key="2">
    <source>
        <dbReference type="SMART" id="SM00909"/>
    </source>
</evidence>
<feature type="compositionally biased region" description="Low complexity" evidence="1">
    <location>
        <begin position="189"/>
        <end position="202"/>
    </location>
</feature>
<dbReference type="PROSITE" id="PS51257">
    <property type="entry name" value="PROKAR_LIPOPROTEIN"/>
    <property type="match status" value="1"/>
</dbReference>
<name>A0A6J4K1S8_9ACTN</name>
<evidence type="ECO:0000256" key="1">
    <source>
        <dbReference type="SAM" id="MobiDB-lite"/>
    </source>
</evidence>
<reference evidence="3" key="1">
    <citation type="submission" date="2020-02" db="EMBL/GenBank/DDBJ databases">
        <authorList>
            <person name="Meier V. D."/>
        </authorList>
    </citation>
    <scope>NUCLEOTIDE SEQUENCE</scope>
    <source>
        <strain evidence="3">AVDCRST_MAG61</strain>
    </source>
</reference>
<feature type="domain" description="GerMN" evidence="2">
    <location>
        <begin position="76"/>
        <end position="164"/>
    </location>
</feature>